<dbReference type="EMBL" id="CAADFS010000007">
    <property type="protein sequence ID" value="VFK39883.1"/>
    <property type="molecule type" value="Genomic_DNA"/>
</dbReference>
<evidence type="ECO:0000313" key="2">
    <source>
        <dbReference type="EMBL" id="VFK39883.1"/>
    </source>
</evidence>
<name>A0A450YEI7_9GAMM</name>
<proteinExistence type="predicted"/>
<feature type="compositionally biased region" description="Polar residues" evidence="1">
    <location>
        <begin position="67"/>
        <end position="77"/>
    </location>
</feature>
<reference evidence="2" key="1">
    <citation type="submission" date="2019-02" db="EMBL/GenBank/DDBJ databases">
        <authorList>
            <person name="Gruber-Vodicka R. H."/>
            <person name="Seah K. B. B."/>
        </authorList>
    </citation>
    <scope>NUCLEOTIDE SEQUENCE</scope>
    <source>
        <strain evidence="2">BECK_BZ123</strain>
    </source>
</reference>
<accession>A0A450YEI7</accession>
<protein>
    <submittedName>
        <fullName evidence="2">Uncharacterized protein</fullName>
    </submittedName>
</protein>
<organism evidence="2">
    <name type="scientific">Candidatus Kentrum sp. TC</name>
    <dbReference type="NCBI Taxonomy" id="2126339"/>
    <lineage>
        <taxon>Bacteria</taxon>
        <taxon>Pseudomonadati</taxon>
        <taxon>Pseudomonadota</taxon>
        <taxon>Gammaproteobacteria</taxon>
        <taxon>Candidatus Kentrum</taxon>
    </lineage>
</organism>
<feature type="region of interest" description="Disordered" evidence="1">
    <location>
        <begin position="44"/>
        <end position="80"/>
    </location>
</feature>
<evidence type="ECO:0000256" key="1">
    <source>
        <dbReference type="SAM" id="MobiDB-lite"/>
    </source>
</evidence>
<dbReference type="AlphaFoldDB" id="A0A450YEI7"/>
<gene>
    <name evidence="2" type="ORF">BECKTC1821D_GA0114238_100728</name>
</gene>
<sequence length="97" mass="10815">MSPCLDVFIAGGGDVSNMIVRKNQQGKKQANASVKEKPWGNRRVIRHTKTRDPSPCASANYPKTPRFESTLSPSKNRAASRRTFDARFRAGKAKLLR</sequence>